<dbReference type="Proteomes" id="UP000566440">
    <property type="component" value="Unassembled WGS sequence"/>
</dbReference>
<keyword evidence="2" id="KW-1185">Reference proteome</keyword>
<name>A0A7K9SY55_9PICI</name>
<feature type="non-terminal residue" evidence="1">
    <location>
        <position position="1"/>
    </location>
</feature>
<evidence type="ECO:0000313" key="2">
    <source>
        <dbReference type="Proteomes" id="UP000566440"/>
    </source>
</evidence>
<dbReference type="OrthoDB" id="6080404at2759"/>
<proteinExistence type="predicted"/>
<organism evidence="1 2">
    <name type="scientific">Galbula dea</name>
    <dbReference type="NCBI Taxonomy" id="1109041"/>
    <lineage>
        <taxon>Eukaryota</taxon>
        <taxon>Metazoa</taxon>
        <taxon>Chordata</taxon>
        <taxon>Craniata</taxon>
        <taxon>Vertebrata</taxon>
        <taxon>Euteleostomi</taxon>
        <taxon>Archelosauria</taxon>
        <taxon>Archosauria</taxon>
        <taxon>Dinosauria</taxon>
        <taxon>Saurischia</taxon>
        <taxon>Theropoda</taxon>
        <taxon>Coelurosauria</taxon>
        <taxon>Aves</taxon>
        <taxon>Neognathae</taxon>
        <taxon>Neoaves</taxon>
        <taxon>Telluraves</taxon>
        <taxon>Coraciimorphae</taxon>
        <taxon>Piciformes</taxon>
        <taxon>Galbulidae</taxon>
        <taxon>Galbula</taxon>
    </lineage>
</organism>
<dbReference type="EMBL" id="VWZX01005186">
    <property type="protein sequence ID" value="NXI40810.1"/>
    <property type="molecule type" value="Genomic_DNA"/>
</dbReference>
<reference evidence="1 2" key="1">
    <citation type="submission" date="2019-09" db="EMBL/GenBank/DDBJ databases">
        <title>Bird 10,000 Genomes (B10K) Project - Family phase.</title>
        <authorList>
            <person name="Zhang G."/>
        </authorList>
    </citation>
    <scope>NUCLEOTIDE SEQUENCE [LARGE SCALE GENOMIC DNA]</scope>
    <source>
        <strain evidence="1">B10K-DU-001-62</strain>
        <tissue evidence="1">Muscle</tissue>
    </source>
</reference>
<accession>A0A7K9SY55</accession>
<feature type="non-terminal residue" evidence="1">
    <location>
        <position position="65"/>
    </location>
</feature>
<sequence>VAEAVAQPLLETKRMTLVAEGASGAIGVSRIPGEILEVVTKLPTAIEALTGVSVTQVRFSRSYQG</sequence>
<comment type="caution">
    <text evidence="1">The sequence shown here is derived from an EMBL/GenBank/DDBJ whole genome shotgun (WGS) entry which is preliminary data.</text>
</comment>
<evidence type="ECO:0000313" key="1">
    <source>
        <dbReference type="EMBL" id="NXI40810.1"/>
    </source>
</evidence>
<protein>
    <submittedName>
        <fullName evidence="1">FLOT1 protein</fullName>
    </submittedName>
</protein>
<dbReference type="AlphaFoldDB" id="A0A7K9SY55"/>
<gene>
    <name evidence="1" type="primary">Flot1</name>
    <name evidence="1" type="ORF">GALDEA_R15741</name>
</gene>